<sequence length="152" mass="18092">MAIVDANYETDTESLKKEILKAFARIDDKYKNEKYNIQIDTSPRSIESMENEAKLTVVMSKVSDTDVVVCNKTVYEKFAQENIFFDWEEIFDKDYQRYEPYMTDGIVDLSKFPKWREGNFTTYSPTYFCILKNSEHIEEVEIFLKYLMQNSM</sequence>
<organism evidence="3 6">
    <name type="scientific">Mediterraneibacter gnavus</name>
    <name type="common">Ruminococcus gnavus</name>
    <dbReference type="NCBI Taxonomy" id="33038"/>
    <lineage>
        <taxon>Bacteria</taxon>
        <taxon>Bacillati</taxon>
        <taxon>Bacillota</taxon>
        <taxon>Clostridia</taxon>
        <taxon>Lachnospirales</taxon>
        <taxon>Lachnospiraceae</taxon>
        <taxon>Mediterraneibacter</taxon>
    </lineage>
</organism>
<reference evidence="5 6" key="1">
    <citation type="submission" date="2018-08" db="EMBL/GenBank/DDBJ databases">
        <title>A genome reference for cultivated species of the human gut microbiota.</title>
        <authorList>
            <person name="Zou Y."/>
            <person name="Xue W."/>
            <person name="Luo G."/>
        </authorList>
    </citation>
    <scope>NUCLEOTIDE SEQUENCE [LARGE SCALE GENOMIC DNA]</scope>
    <source>
        <strain evidence="4 5">AM12-54</strain>
        <strain evidence="3 6">AM22-7AC</strain>
    </source>
</reference>
<comment type="caution">
    <text evidence="3">The sequence shown here is derived from an EMBL/GenBank/DDBJ whole genome shotgun (WGS) entry which is preliminary data.</text>
</comment>
<evidence type="ECO:0000313" key="6">
    <source>
        <dbReference type="Proteomes" id="UP000285697"/>
    </source>
</evidence>
<evidence type="ECO:0000313" key="4">
    <source>
        <dbReference type="EMBL" id="RHJ06825.1"/>
    </source>
</evidence>
<dbReference type="Proteomes" id="UP000285697">
    <property type="component" value="Unassembled WGS sequence"/>
</dbReference>
<gene>
    <name evidence="4" type="ORF">DW142_15375</name>
    <name evidence="3" type="ORF">DW270_16180</name>
    <name evidence="2" type="ORF">G4958_16550</name>
    <name evidence="1" type="ORF">PNU63_16810</name>
</gene>
<dbReference type="Proteomes" id="UP000283992">
    <property type="component" value="Unassembled WGS sequence"/>
</dbReference>
<evidence type="ECO:0000313" key="3">
    <source>
        <dbReference type="EMBL" id="RHG13789.1"/>
    </source>
</evidence>
<name>A0A414S7I6_MEDGN</name>
<reference evidence="1" key="4">
    <citation type="submission" date="2023-01" db="EMBL/GenBank/DDBJ databases">
        <title>Human gut microbiome strain richness.</title>
        <authorList>
            <person name="Chen-Liaw A."/>
        </authorList>
    </citation>
    <scope>NUCLEOTIDE SEQUENCE</scope>
    <source>
        <strain evidence="1">1001217st1_A9_1001217B_191108</strain>
    </source>
</reference>
<dbReference type="EMBL" id="QRIA01000044">
    <property type="protein sequence ID" value="RHG13789.1"/>
    <property type="molecule type" value="Genomic_DNA"/>
</dbReference>
<dbReference type="Proteomes" id="UP001211731">
    <property type="component" value="Unassembled WGS sequence"/>
</dbReference>
<evidence type="ECO:0000313" key="5">
    <source>
        <dbReference type="Proteomes" id="UP000283992"/>
    </source>
</evidence>
<protein>
    <submittedName>
        <fullName evidence="3">Uncharacterized protein</fullName>
    </submittedName>
</protein>
<dbReference type="Gene3D" id="3.40.190.10">
    <property type="entry name" value="Periplasmic binding protein-like II"/>
    <property type="match status" value="1"/>
</dbReference>
<dbReference type="EMBL" id="JAQMLR010000035">
    <property type="protein sequence ID" value="MDB8740409.1"/>
    <property type="molecule type" value="Genomic_DNA"/>
</dbReference>
<proteinExistence type="predicted"/>
<accession>A0A414S7I6</accession>
<dbReference type="EMBL" id="JAAIRM010000057">
    <property type="protein sequence ID" value="NSI20906.1"/>
    <property type="molecule type" value="Genomic_DNA"/>
</dbReference>
<dbReference type="RefSeq" id="WP_064787023.1">
    <property type="nucleotide sequence ID" value="NZ_AP031446.1"/>
</dbReference>
<evidence type="ECO:0000313" key="1">
    <source>
        <dbReference type="EMBL" id="MDB8740409.1"/>
    </source>
</evidence>
<evidence type="ECO:0000313" key="2">
    <source>
        <dbReference type="EMBL" id="NSI20906.1"/>
    </source>
</evidence>
<dbReference type="EMBL" id="QRLN01000039">
    <property type="protein sequence ID" value="RHJ06825.1"/>
    <property type="molecule type" value="Genomic_DNA"/>
</dbReference>
<reference evidence="2" key="3">
    <citation type="submission" date="2020-02" db="EMBL/GenBank/DDBJ databases">
        <authorList>
            <person name="Littmann E."/>
            <person name="Sorbara M."/>
        </authorList>
    </citation>
    <scope>NUCLEOTIDE SEQUENCE</scope>
    <source>
        <strain evidence="2">MSK.22.53</strain>
    </source>
</reference>
<dbReference type="Proteomes" id="UP001296643">
    <property type="component" value="Unassembled WGS sequence"/>
</dbReference>
<reference evidence="2" key="2">
    <citation type="journal article" date="2020" name="Cell Host Microbe">
        <title>Functional and Genomic Variation between Human-Derived Isolates of Lachnospiraceae Reveals Inter- and Intra-Species Diversity.</title>
        <authorList>
            <person name="Sorbara M.T."/>
            <person name="Littmann E.R."/>
            <person name="Fontana E."/>
            <person name="Moody T.U."/>
            <person name="Kohout C.E."/>
            <person name="Gjonbalaj M."/>
            <person name="Eaton V."/>
            <person name="Seok R."/>
            <person name="Leiner I.M."/>
            <person name="Pamer E.G."/>
        </authorList>
    </citation>
    <scope>NUCLEOTIDE SEQUENCE</scope>
    <source>
        <strain evidence="2">MSK.22.53</strain>
    </source>
</reference>
<dbReference type="AlphaFoldDB" id="A0A414S7I6"/>